<evidence type="ECO:0000313" key="6">
    <source>
        <dbReference type="Proteomes" id="UP000028411"/>
    </source>
</evidence>
<dbReference type="Gene3D" id="3.30.450.80">
    <property type="entry name" value="Transcription factor LuxR-like, autoinducer-binding domain"/>
    <property type="match status" value="1"/>
</dbReference>
<dbReference type="eggNOG" id="COG2771">
    <property type="taxonomic scope" value="Bacteria"/>
</dbReference>
<dbReference type="SUPFAM" id="SSF75516">
    <property type="entry name" value="Pheromone-binding domain of LuxR-like quorum-sensing transcription factors"/>
    <property type="match status" value="1"/>
</dbReference>
<proteinExistence type="predicted"/>
<dbReference type="PROSITE" id="PS50043">
    <property type="entry name" value="HTH_LUXR_2"/>
    <property type="match status" value="1"/>
</dbReference>
<keyword evidence="3" id="KW-0804">Transcription</keyword>
<dbReference type="GO" id="GO:0003677">
    <property type="term" value="F:DNA binding"/>
    <property type="evidence" value="ECO:0007669"/>
    <property type="project" value="UniProtKB-KW"/>
</dbReference>
<evidence type="ECO:0000256" key="1">
    <source>
        <dbReference type="ARBA" id="ARBA00023015"/>
    </source>
</evidence>
<dbReference type="CDD" id="cd06170">
    <property type="entry name" value="LuxR_C_like"/>
    <property type="match status" value="1"/>
</dbReference>
<dbReference type="EMBL" id="JFHR01000025">
    <property type="protein sequence ID" value="KEQ53292.1"/>
    <property type="molecule type" value="Genomic_DNA"/>
</dbReference>
<dbReference type="SMART" id="SM00421">
    <property type="entry name" value="HTH_LUXR"/>
    <property type="match status" value="1"/>
</dbReference>
<feature type="domain" description="HTH luxR-type" evidence="4">
    <location>
        <begin position="175"/>
        <end position="240"/>
    </location>
</feature>
<reference evidence="5 6" key="1">
    <citation type="submission" date="2014-02" db="EMBL/GenBank/DDBJ databases">
        <title>Whole genome sequence of Sphingobium chlorophenolicum NBRC 16172.</title>
        <authorList>
            <person name="Gan H.M."/>
            <person name="Gan H.Y."/>
            <person name="Chew T.H."/>
            <person name="Savka M.A."/>
        </authorList>
    </citation>
    <scope>NUCLEOTIDE SEQUENCE [LARGE SCALE GENOMIC DNA]</scope>
    <source>
        <strain evidence="5 6">NBRC 16172</strain>
    </source>
</reference>
<dbReference type="InterPro" id="IPR036388">
    <property type="entry name" value="WH-like_DNA-bd_sf"/>
</dbReference>
<dbReference type="GO" id="GO:0006355">
    <property type="term" value="P:regulation of DNA-templated transcription"/>
    <property type="evidence" value="ECO:0007669"/>
    <property type="project" value="InterPro"/>
</dbReference>
<organism evidence="5 6">
    <name type="scientific">Sphingobium chlorophenolicum</name>
    <dbReference type="NCBI Taxonomy" id="46429"/>
    <lineage>
        <taxon>Bacteria</taxon>
        <taxon>Pseudomonadati</taxon>
        <taxon>Pseudomonadota</taxon>
        <taxon>Alphaproteobacteria</taxon>
        <taxon>Sphingomonadales</taxon>
        <taxon>Sphingomonadaceae</taxon>
        <taxon>Sphingobium</taxon>
    </lineage>
</organism>
<dbReference type="InterPro" id="IPR016032">
    <property type="entry name" value="Sig_transdc_resp-reg_C-effctor"/>
</dbReference>
<protein>
    <submittedName>
        <fullName evidence="5">LuxR family transcriptional regulator</fullName>
    </submittedName>
</protein>
<dbReference type="PATRIC" id="fig|46429.4.peg.2419"/>
<sequence length="257" mass="28791">MGMHNMATQFMRVVEAVANADDLAAAMTAVTEQLGFQYFALTHHVDIIAASGSAIRLHNYPARWADYYDRNALGVSDPVHRASHMTSVGFPWSRMSDLIPMTREDHRVLAMGRDQGIGDGFTVPAHVPGEARGSCSFANEAGRPMPNEMLPLAQLAGMFAFEGARRLWAMRGGLQMPPRPVLTDRQRDCVLWVARGKSDWEISLILGVGEETVARHIKQACERYGVNKRTYLVILTLFDGTLTFSDIFRRRYYPFPE</sequence>
<gene>
    <name evidence="5" type="ORF">BV95_02444</name>
</gene>
<evidence type="ECO:0000256" key="3">
    <source>
        <dbReference type="ARBA" id="ARBA00023163"/>
    </source>
</evidence>
<dbReference type="AlphaFoldDB" id="A0A081RDL9"/>
<dbReference type="InterPro" id="IPR036693">
    <property type="entry name" value="TF_LuxR_autoind-bd_dom_sf"/>
</dbReference>
<accession>A0A081RDL9</accession>
<dbReference type="Pfam" id="PF03472">
    <property type="entry name" value="Autoind_bind"/>
    <property type="match status" value="1"/>
</dbReference>
<evidence type="ECO:0000256" key="2">
    <source>
        <dbReference type="ARBA" id="ARBA00023125"/>
    </source>
</evidence>
<dbReference type="InterPro" id="IPR000792">
    <property type="entry name" value="Tscrpt_reg_LuxR_C"/>
</dbReference>
<evidence type="ECO:0000259" key="4">
    <source>
        <dbReference type="PROSITE" id="PS50043"/>
    </source>
</evidence>
<dbReference type="PANTHER" id="PTHR44688">
    <property type="entry name" value="DNA-BINDING TRANSCRIPTIONAL ACTIVATOR DEVR_DOSR"/>
    <property type="match status" value="1"/>
</dbReference>
<dbReference type="Gene3D" id="1.10.10.10">
    <property type="entry name" value="Winged helix-like DNA-binding domain superfamily/Winged helix DNA-binding domain"/>
    <property type="match status" value="1"/>
</dbReference>
<evidence type="ECO:0000313" key="5">
    <source>
        <dbReference type="EMBL" id="KEQ53292.1"/>
    </source>
</evidence>
<dbReference type="Proteomes" id="UP000028411">
    <property type="component" value="Unassembled WGS sequence"/>
</dbReference>
<comment type="caution">
    <text evidence="5">The sequence shown here is derived from an EMBL/GenBank/DDBJ whole genome shotgun (WGS) entry which is preliminary data.</text>
</comment>
<name>A0A081RDL9_SPHCR</name>
<keyword evidence="2" id="KW-0238">DNA-binding</keyword>
<dbReference type="SUPFAM" id="SSF46894">
    <property type="entry name" value="C-terminal effector domain of the bipartite response regulators"/>
    <property type="match status" value="1"/>
</dbReference>
<dbReference type="PANTHER" id="PTHR44688:SF16">
    <property type="entry name" value="DNA-BINDING TRANSCRIPTIONAL ACTIVATOR DEVR_DOSR"/>
    <property type="match status" value="1"/>
</dbReference>
<dbReference type="InterPro" id="IPR005143">
    <property type="entry name" value="TF_LuxR_autoind-bd_dom"/>
</dbReference>
<keyword evidence="1" id="KW-0805">Transcription regulation</keyword>
<dbReference type="Pfam" id="PF00196">
    <property type="entry name" value="GerE"/>
    <property type="match status" value="1"/>
</dbReference>